<dbReference type="GO" id="GO:0016853">
    <property type="term" value="F:isomerase activity"/>
    <property type="evidence" value="ECO:0007669"/>
    <property type="project" value="UniProtKB-KW"/>
</dbReference>
<dbReference type="SUPFAM" id="SSF53697">
    <property type="entry name" value="SIS domain"/>
    <property type="match status" value="1"/>
</dbReference>
<comment type="caution">
    <text evidence="1">The sequence shown here is derived from an EMBL/GenBank/DDBJ whole genome shotgun (WGS) entry which is preliminary data.</text>
</comment>
<gene>
    <name evidence="1" type="ORF">PACLA_8A017750</name>
</gene>
<accession>A0A6S7GK68</accession>
<dbReference type="GO" id="GO:0097367">
    <property type="term" value="F:carbohydrate derivative binding"/>
    <property type="evidence" value="ECO:0007669"/>
    <property type="project" value="InterPro"/>
</dbReference>
<reference evidence="1" key="1">
    <citation type="submission" date="2020-04" db="EMBL/GenBank/DDBJ databases">
        <authorList>
            <person name="Alioto T."/>
            <person name="Alioto T."/>
            <person name="Gomez Garrido J."/>
        </authorList>
    </citation>
    <scope>NUCLEOTIDE SEQUENCE</scope>
    <source>
        <strain evidence="1">A484AB</strain>
    </source>
</reference>
<dbReference type="Gene3D" id="3.40.50.10490">
    <property type="entry name" value="Glucose-6-phosphate isomerase like protein, domain 1"/>
    <property type="match status" value="1"/>
</dbReference>
<dbReference type="GO" id="GO:1901135">
    <property type="term" value="P:carbohydrate derivative metabolic process"/>
    <property type="evidence" value="ECO:0007669"/>
    <property type="project" value="InterPro"/>
</dbReference>
<organism evidence="1 2">
    <name type="scientific">Paramuricea clavata</name>
    <name type="common">Red gorgonian</name>
    <name type="synonym">Violescent sea-whip</name>
    <dbReference type="NCBI Taxonomy" id="317549"/>
    <lineage>
        <taxon>Eukaryota</taxon>
        <taxon>Metazoa</taxon>
        <taxon>Cnidaria</taxon>
        <taxon>Anthozoa</taxon>
        <taxon>Octocorallia</taxon>
        <taxon>Malacalcyonacea</taxon>
        <taxon>Plexauridae</taxon>
        <taxon>Paramuricea</taxon>
    </lineage>
</organism>
<evidence type="ECO:0000313" key="1">
    <source>
        <dbReference type="EMBL" id="CAB3991863.1"/>
    </source>
</evidence>
<proteinExistence type="predicted"/>
<dbReference type="EMBL" id="CACRXK020001930">
    <property type="protein sequence ID" value="CAB3991863.1"/>
    <property type="molecule type" value="Genomic_DNA"/>
</dbReference>
<keyword evidence="1" id="KW-0413">Isomerase</keyword>
<protein>
    <submittedName>
        <fullName evidence="1">Glucose-6-phosphate isomerase</fullName>
    </submittedName>
</protein>
<keyword evidence="2" id="KW-1185">Reference proteome</keyword>
<name>A0A6S7GK68_PARCT</name>
<dbReference type="AlphaFoldDB" id="A0A6S7GK68"/>
<sequence>MEGCGRRLRDDPSYKALQEHYQTVGSKIHMRKLFEEDEKRFEKFSLSLATSDGELLLDYSKNIVTEETMKLLFDLVGVLCSILSPFCCIFSCVQYAAIIFTGYNIED</sequence>
<dbReference type="Proteomes" id="UP001152795">
    <property type="component" value="Unassembled WGS sequence"/>
</dbReference>
<evidence type="ECO:0000313" key="2">
    <source>
        <dbReference type="Proteomes" id="UP001152795"/>
    </source>
</evidence>
<dbReference type="OrthoDB" id="5831190at2759"/>
<dbReference type="InterPro" id="IPR046348">
    <property type="entry name" value="SIS_dom_sf"/>
</dbReference>